<feature type="transmembrane region" description="Helical" evidence="8">
    <location>
        <begin position="132"/>
        <end position="157"/>
    </location>
</feature>
<keyword evidence="3" id="KW-1003">Cell membrane</keyword>
<dbReference type="InterPro" id="IPR050586">
    <property type="entry name" value="CPA3_Na-H_Antiporter_D"/>
</dbReference>
<reference evidence="10" key="1">
    <citation type="journal article" date="2014" name="Int. J. Syst. Evol. Microbiol.">
        <title>Complete genome sequence of Corynebacterium casei LMG S-19264T (=DSM 44701T), isolated from a smear-ripened cheese.</title>
        <authorList>
            <consortium name="US DOE Joint Genome Institute (JGI-PGF)"/>
            <person name="Walter F."/>
            <person name="Albersmeier A."/>
            <person name="Kalinowski J."/>
            <person name="Ruckert C."/>
        </authorList>
    </citation>
    <scope>NUCLEOTIDE SEQUENCE</scope>
    <source>
        <strain evidence="10">KCTC 23732</strain>
    </source>
</reference>
<evidence type="ECO:0000256" key="4">
    <source>
        <dbReference type="ARBA" id="ARBA00022692"/>
    </source>
</evidence>
<feature type="transmembrane region" description="Helical" evidence="8">
    <location>
        <begin position="68"/>
        <end position="86"/>
    </location>
</feature>
<dbReference type="GO" id="GO:0005886">
    <property type="term" value="C:plasma membrane"/>
    <property type="evidence" value="ECO:0007669"/>
    <property type="project" value="UniProtKB-SubCell"/>
</dbReference>
<proteinExistence type="inferred from homology"/>
<feature type="transmembrane region" description="Helical" evidence="8">
    <location>
        <begin position="93"/>
        <end position="112"/>
    </location>
</feature>
<feature type="domain" description="NADH:quinone oxidoreductase/Mrp antiporter transmembrane" evidence="9">
    <location>
        <begin position="137"/>
        <end position="441"/>
    </location>
</feature>
<sequence>MMGWLDHLPILPVAVPMMAGALMLLLKDSRRKALTGLAFLSLTIQFAVAVTLLFMTAGSISSDWNNDIGVYLLGNWIAPFGIVFVVDKLSAVMLVLTIVLGISALIYSTAFWDRVGIHFHPLFQFILMGLNGAFLTGDLFNLFVFFEIFLAASYGLLLHGSGSRRVSSGLHYITVNLIGASLLLISISLIYGVTGTLNMADLGIKAGMLDAENRKLFETACAILGIAFLVKAAAWPLNFWLPNAYAAACAPVAALFAIMTKVGIYALVRMGSLLLPTGAPAAFGGDWMYAIGLGTLLFGTLGILAEKNTGRLVGYSIILSSGTLLTALGMPGVTLTGPSLFYLISSVLTTGAFFMLVELIKRTESFGSNVLSVSFEAFGLDEDKTSDYSGDVVGVAIPAALAFLGLSFFTCAILIACMPPFSGFVAKFALLSSALELTDNNLTGPSISAWLLVIAMLASGLATVIALGRSGVRLFWNSGTLQTPKLSIREAIPVSVLLLSCIALSIFAGPVMDFLTETASSLDDPNQYINAVITQASNKAIAGGQ</sequence>
<comment type="similarity">
    <text evidence="2">Belongs to the CPA3 antiporters (TC 2.A.63) subunit D family.</text>
</comment>
<evidence type="ECO:0000256" key="7">
    <source>
        <dbReference type="RuleBase" id="RU000320"/>
    </source>
</evidence>
<evidence type="ECO:0000259" key="9">
    <source>
        <dbReference type="Pfam" id="PF00361"/>
    </source>
</evidence>
<name>A0A918JGR6_9BURK</name>
<evidence type="ECO:0000256" key="1">
    <source>
        <dbReference type="ARBA" id="ARBA00004651"/>
    </source>
</evidence>
<dbReference type="Pfam" id="PF00361">
    <property type="entry name" value="Proton_antipo_M"/>
    <property type="match status" value="1"/>
</dbReference>
<evidence type="ECO:0000313" key="10">
    <source>
        <dbReference type="EMBL" id="GGW77847.1"/>
    </source>
</evidence>
<evidence type="ECO:0000256" key="6">
    <source>
        <dbReference type="ARBA" id="ARBA00023136"/>
    </source>
</evidence>
<dbReference type="InterPro" id="IPR001750">
    <property type="entry name" value="ND/Mrp_TM"/>
</dbReference>
<gene>
    <name evidence="10" type="primary">phaD</name>
    <name evidence="10" type="ORF">GCM10011450_04610</name>
</gene>
<evidence type="ECO:0000313" key="11">
    <source>
        <dbReference type="Proteomes" id="UP000608345"/>
    </source>
</evidence>
<keyword evidence="5 8" id="KW-1133">Transmembrane helix</keyword>
<evidence type="ECO:0000256" key="3">
    <source>
        <dbReference type="ARBA" id="ARBA00022475"/>
    </source>
</evidence>
<dbReference type="PANTHER" id="PTHR42703:SF1">
    <property type="entry name" value="NA(+)_H(+) ANTIPORTER SUBUNIT D1"/>
    <property type="match status" value="1"/>
</dbReference>
<feature type="transmembrane region" description="Helical" evidence="8">
    <location>
        <begin position="6"/>
        <end position="26"/>
    </location>
</feature>
<protein>
    <submittedName>
        <fullName evidence="10">Monovalent cation/H+ antiporter subunit D</fullName>
    </submittedName>
</protein>
<feature type="transmembrane region" description="Helical" evidence="8">
    <location>
        <begin position="339"/>
        <end position="360"/>
    </location>
</feature>
<feature type="transmembrane region" description="Helical" evidence="8">
    <location>
        <begin position="392"/>
        <end position="416"/>
    </location>
</feature>
<dbReference type="NCBIfam" id="NF009309">
    <property type="entry name" value="PRK12666.1"/>
    <property type="match status" value="1"/>
</dbReference>
<dbReference type="RefSeq" id="WP_189383827.1">
    <property type="nucleotide sequence ID" value="NZ_BAABFY010000057.1"/>
</dbReference>
<keyword evidence="4 7" id="KW-0812">Transmembrane</keyword>
<accession>A0A918JGR6</accession>
<feature type="transmembrane region" description="Helical" evidence="8">
    <location>
        <begin position="216"/>
        <end position="237"/>
    </location>
</feature>
<feature type="transmembrane region" description="Helical" evidence="8">
    <location>
        <begin position="491"/>
        <end position="512"/>
    </location>
</feature>
<comment type="caution">
    <text evidence="10">The sequence shown here is derived from an EMBL/GenBank/DDBJ whole genome shotgun (WGS) entry which is preliminary data.</text>
</comment>
<reference evidence="10" key="2">
    <citation type="submission" date="2020-09" db="EMBL/GenBank/DDBJ databases">
        <authorList>
            <person name="Sun Q."/>
            <person name="Kim S."/>
        </authorList>
    </citation>
    <scope>NUCLEOTIDE SEQUENCE</scope>
    <source>
        <strain evidence="10">KCTC 23732</strain>
    </source>
</reference>
<dbReference type="Proteomes" id="UP000608345">
    <property type="component" value="Unassembled WGS sequence"/>
</dbReference>
<feature type="transmembrane region" description="Helical" evidence="8">
    <location>
        <begin position="33"/>
        <end position="56"/>
    </location>
</feature>
<keyword evidence="6 8" id="KW-0472">Membrane</keyword>
<evidence type="ECO:0000256" key="5">
    <source>
        <dbReference type="ARBA" id="ARBA00022989"/>
    </source>
</evidence>
<comment type="subcellular location">
    <subcellularLocation>
        <location evidence="1">Cell membrane</location>
        <topology evidence="1">Multi-pass membrane protein</topology>
    </subcellularLocation>
    <subcellularLocation>
        <location evidence="7">Membrane</location>
        <topology evidence="7">Multi-pass membrane protein</topology>
    </subcellularLocation>
</comment>
<feature type="transmembrane region" description="Helical" evidence="8">
    <location>
        <begin position="312"/>
        <end position="333"/>
    </location>
</feature>
<feature type="transmembrane region" description="Helical" evidence="8">
    <location>
        <begin position="287"/>
        <end position="305"/>
    </location>
</feature>
<evidence type="ECO:0000256" key="2">
    <source>
        <dbReference type="ARBA" id="ARBA00005346"/>
    </source>
</evidence>
<dbReference type="PANTHER" id="PTHR42703">
    <property type="entry name" value="NADH DEHYDROGENASE"/>
    <property type="match status" value="1"/>
</dbReference>
<feature type="transmembrane region" description="Helical" evidence="8">
    <location>
        <begin position="244"/>
        <end position="267"/>
    </location>
</feature>
<dbReference type="EMBL" id="BMYS01000002">
    <property type="protein sequence ID" value="GGW77847.1"/>
    <property type="molecule type" value="Genomic_DNA"/>
</dbReference>
<organism evidence="10 11">
    <name type="scientific">Advenella faeciporci</name>
    <dbReference type="NCBI Taxonomy" id="797535"/>
    <lineage>
        <taxon>Bacteria</taxon>
        <taxon>Pseudomonadati</taxon>
        <taxon>Pseudomonadota</taxon>
        <taxon>Betaproteobacteria</taxon>
        <taxon>Burkholderiales</taxon>
        <taxon>Alcaligenaceae</taxon>
    </lineage>
</organism>
<evidence type="ECO:0000256" key="8">
    <source>
        <dbReference type="SAM" id="Phobius"/>
    </source>
</evidence>
<feature type="transmembrane region" description="Helical" evidence="8">
    <location>
        <begin position="447"/>
        <end position="470"/>
    </location>
</feature>
<feature type="transmembrane region" description="Helical" evidence="8">
    <location>
        <begin position="169"/>
        <end position="193"/>
    </location>
</feature>
<dbReference type="PRINTS" id="PR01434">
    <property type="entry name" value="NADHDHGNASE5"/>
</dbReference>
<dbReference type="AlphaFoldDB" id="A0A918JGR6"/>
<keyword evidence="11" id="KW-1185">Reference proteome</keyword>